<evidence type="ECO:0000313" key="2">
    <source>
        <dbReference type="Proteomes" id="UP000269154"/>
    </source>
</evidence>
<dbReference type="RefSeq" id="WP_124154676.1">
    <property type="nucleotide sequence ID" value="NZ_CAWOKI010000098.1"/>
</dbReference>
<comment type="caution">
    <text evidence="1">The sequence shown here is derived from an EMBL/GenBank/DDBJ whole genome shotgun (WGS) entry which is preliminary data.</text>
</comment>
<organism evidence="1 2">
    <name type="scientific">Okeania hirsuta</name>
    <dbReference type="NCBI Taxonomy" id="1458930"/>
    <lineage>
        <taxon>Bacteria</taxon>
        <taxon>Bacillati</taxon>
        <taxon>Cyanobacteriota</taxon>
        <taxon>Cyanophyceae</taxon>
        <taxon>Oscillatoriophycideae</taxon>
        <taxon>Oscillatoriales</taxon>
        <taxon>Microcoleaceae</taxon>
        <taxon>Okeania</taxon>
    </lineage>
</organism>
<dbReference type="OrthoDB" id="9968541at2"/>
<dbReference type="EMBL" id="RCBY01000054">
    <property type="protein sequence ID" value="RQH44261.1"/>
    <property type="molecule type" value="Genomic_DNA"/>
</dbReference>
<proteinExistence type="predicted"/>
<name>A0A3N6NN82_9CYAN</name>
<dbReference type="Proteomes" id="UP000269154">
    <property type="component" value="Unassembled WGS sequence"/>
</dbReference>
<accession>A0A3N6NN82</accession>
<gene>
    <name evidence="1" type="ORF">D5R40_11930</name>
</gene>
<evidence type="ECO:0000313" key="1">
    <source>
        <dbReference type="EMBL" id="RQH44261.1"/>
    </source>
</evidence>
<keyword evidence="2" id="KW-1185">Reference proteome</keyword>
<sequence length="71" mass="8713">MQELQKKQLFTKLNPKESTYINGGYNENYQNRRNFLGFQLCPRSYYGDNRYYSDYQPYNSNYYKGNIKGYY</sequence>
<reference evidence="1 2" key="1">
    <citation type="journal article" date="2018" name="ACS Chem. Biol.">
        <title>Ketoreductase domain dysfunction expands chemodiversity: malyngamide biosynthesis in the cyanobacterium Okeania hirsuta.</title>
        <authorList>
            <person name="Moss N.A."/>
            <person name="Leao T."/>
            <person name="Rankin M."/>
            <person name="McCullough T.M."/>
            <person name="Qu P."/>
            <person name="Korobeynikov A."/>
            <person name="Smith J.L."/>
            <person name="Gerwick L."/>
            <person name="Gerwick W.H."/>
        </authorList>
    </citation>
    <scope>NUCLEOTIDE SEQUENCE [LARGE SCALE GENOMIC DNA]</scope>
    <source>
        <strain evidence="1 2">PAB10Feb10-1</strain>
    </source>
</reference>
<dbReference type="AlphaFoldDB" id="A0A3N6NN82"/>
<protein>
    <submittedName>
        <fullName evidence="1">Uncharacterized protein</fullName>
    </submittedName>
</protein>